<reference evidence="2" key="1">
    <citation type="submission" date="2015-12" db="EMBL/GenBank/DDBJ databases">
        <title>Update maize B73 reference genome by single molecule sequencing technologies.</title>
        <authorList>
            <consortium name="Maize Genome Sequencing Project"/>
            <person name="Ware D."/>
        </authorList>
    </citation>
    <scope>NUCLEOTIDE SEQUENCE [LARGE SCALE GENOMIC DNA]</scope>
    <source>
        <tissue evidence="2">Seedling</tissue>
    </source>
</reference>
<dbReference type="AlphaFoldDB" id="A0A1D6F2L4"/>
<dbReference type="SUPFAM" id="SSF54768">
    <property type="entry name" value="dsRNA-binding domain-like"/>
    <property type="match status" value="1"/>
</dbReference>
<protein>
    <submittedName>
        <fullName evidence="2">Uncharacterized protein</fullName>
    </submittedName>
</protein>
<name>A0A1D6F2L4_MAIZE</name>
<accession>A0A1D6F2L4</accession>
<feature type="region of interest" description="Disordered" evidence="1">
    <location>
        <begin position="123"/>
        <end position="158"/>
    </location>
</feature>
<proteinExistence type="predicted"/>
<evidence type="ECO:0000313" key="2">
    <source>
        <dbReference type="EMBL" id="ONM25679.1"/>
    </source>
</evidence>
<evidence type="ECO:0000256" key="1">
    <source>
        <dbReference type="SAM" id="MobiDB-lite"/>
    </source>
</evidence>
<feature type="compositionally biased region" description="Acidic residues" evidence="1">
    <location>
        <begin position="139"/>
        <end position="158"/>
    </location>
</feature>
<dbReference type="EMBL" id="CM007648">
    <property type="protein sequence ID" value="ONM25679.1"/>
    <property type="molecule type" value="Genomic_DNA"/>
</dbReference>
<sequence>MSMNLRWLAGVHGVVTDCMLVVDETGGIFEKDDEGMPIRGTGGVRNIQPNGDLLAITPSIYVTVLQKIGRLRDSRVEFRSTVSSGKSRLFPVEVLFNNENGIGIEKTRDEAQAQDAEKTLQNLKKFGREESKSQPGNTLDDEDIKLLGDDEDALADDE</sequence>
<organism evidence="2">
    <name type="scientific">Zea mays</name>
    <name type="common">Maize</name>
    <dbReference type="NCBI Taxonomy" id="4577"/>
    <lineage>
        <taxon>Eukaryota</taxon>
        <taxon>Viridiplantae</taxon>
        <taxon>Streptophyta</taxon>
        <taxon>Embryophyta</taxon>
        <taxon>Tracheophyta</taxon>
        <taxon>Spermatophyta</taxon>
        <taxon>Magnoliopsida</taxon>
        <taxon>Liliopsida</taxon>
        <taxon>Poales</taxon>
        <taxon>Poaceae</taxon>
        <taxon>PACMAD clade</taxon>
        <taxon>Panicoideae</taxon>
        <taxon>Andropogonodae</taxon>
        <taxon>Andropogoneae</taxon>
        <taxon>Tripsacinae</taxon>
        <taxon>Zea</taxon>
    </lineage>
</organism>
<gene>
    <name evidence="2" type="ORF">ZEAMMB73_Zm00001d007064</name>
</gene>